<accession>K4IKV4</accession>
<dbReference type="Gene3D" id="3.40.30.10">
    <property type="entry name" value="Glutaredoxin"/>
    <property type="match status" value="1"/>
</dbReference>
<dbReference type="Pfam" id="PF00255">
    <property type="entry name" value="GSHPx"/>
    <property type="match status" value="1"/>
</dbReference>
<dbReference type="InterPro" id="IPR036249">
    <property type="entry name" value="Thioredoxin-like_sf"/>
</dbReference>
<dbReference type="PROSITE" id="PS00460">
    <property type="entry name" value="GLUTATHIONE_PEROXID_1"/>
    <property type="match status" value="1"/>
</dbReference>
<dbReference type="KEGG" id="ptq:P700755_003056"/>
<reference evidence="6" key="1">
    <citation type="submission" date="2006-03" db="EMBL/GenBank/DDBJ databases">
        <authorList>
            <person name="Bowman J."/>
            <person name="Ferriera S."/>
            <person name="Johnson J."/>
            <person name="Kravitz S."/>
            <person name="Halpern A."/>
            <person name="Remington K."/>
            <person name="Beeson K."/>
            <person name="Tran B."/>
            <person name="Rogers Y.-H."/>
            <person name="Friedman R."/>
            <person name="Venter J.C."/>
        </authorList>
    </citation>
    <scope>NUCLEOTIDE SEQUENCE [LARGE SCALE GENOMIC DNA]</scope>
    <source>
        <strain evidence="6">ATCC 700755</strain>
    </source>
</reference>
<dbReference type="CDD" id="cd00340">
    <property type="entry name" value="GSH_Peroxidase"/>
    <property type="match status" value="1"/>
</dbReference>
<protein>
    <recommendedName>
        <fullName evidence="5">Glutathione peroxidase</fullName>
    </recommendedName>
</protein>
<evidence type="ECO:0000256" key="3">
    <source>
        <dbReference type="ARBA" id="ARBA00023002"/>
    </source>
</evidence>
<dbReference type="AlphaFoldDB" id="K4IKV4"/>
<comment type="similarity">
    <text evidence="1 5">Belongs to the glutathione peroxidase family.</text>
</comment>
<dbReference type="PIRSF" id="PIRSF000303">
    <property type="entry name" value="Glutathion_perox"/>
    <property type="match status" value="1"/>
</dbReference>
<dbReference type="PROSITE" id="PS51355">
    <property type="entry name" value="GLUTATHIONE_PEROXID_3"/>
    <property type="match status" value="1"/>
</dbReference>
<evidence type="ECO:0000313" key="6">
    <source>
        <dbReference type="EMBL" id="AFU69726.1"/>
    </source>
</evidence>
<evidence type="ECO:0000256" key="1">
    <source>
        <dbReference type="ARBA" id="ARBA00006926"/>
    </source>
</evidence>
<evidence type="ECO:0000313" key="7">
    <source>
        <dbReference type="Proteomes" id="UP000008514"/>
    </source>
</evidence>
<dbReference type="OrthoDB" id="9789406at2"/>
<evidence type="ECO:0000256" key="5">
    <source>
        <dbReference type="RuleBase" id="RU000499"/>
    </source>
</evidence>
<organism evidence="6 7">
    <name type="scientific">Psychroflexus torquis (strain ATCC 700755 / CIP 106069 / ACAM 623)</name>
    <dbReference type="NCBI Taxonomy" id="313595"/>
    <lineage>
        <taxon>Bacteria</taxon>
        <taxon>Pseudomonadati</taxon>
        <taxon>Bacteroidota</taxon>
        <taxon>Flavobacteriia</taxon>
        <taxon>Flavobacteriales</taxon>
        <taxon>Flavobacteriaceae</taxon>
        <taxon>Psychroflexus</taxon>
    </lineage>
</organism>
<dbReference type="PANTHER" id="PTHR11592:SF78">
    <property type="entry name" value="GLUTATHIONE PEROXIDASE"/>
    <property type="match status" value="1"/>
</dbReference>
<dbReference type="FunFam" id="3.40.30.10:FF:000010">
    <property type="entry name" value="Glutathione peroxidase"/>
    <property type="match status" value="1"/>
</dbReference>
<dbReference type="InterPro" id="IPR000889">
    <property type="entry name" value="Glutathione_peroxidase"/>
</dbReference>
<dbReference type="GO" id="GO:0004601">
    <property type="term" value="F:peroxidase activity"/>
    <property type="evidence" value="ECO:0007669"/>
    <property type="project" value="UniProtKB-KW"/>
</dbReference>
<dbReference type="Proteomes" id="UP000008514">
    <property type="component" value="Chromosome"/>
</dbReference>
<keyword evidence="7" id="KW-1185">Reference proteome</keyword>
<dbReference type="GO" id="GO:0034599">
    <property type="term" value="P:cellular response to oxidative stress"/>
    <property type="evidence" value="ECO:0007669"/>
    <property type="project" value="TreeGrafter"/>
</dbReference>
<dbReference type="eggNOG" id="COG0386">
    <property type="taxonomic scope" value="Bacteria"/>
</dbReference>
<keyword evidence="3 5" id="KW-0560">Oxidoreductase</keyword>
<dbReference type="SUPFAM" id="SSF52833">
    <property type="entry name" value="Thioredoxin-like"/>
    <property type="match status" value="1"/>
</dbReference>
<evidence type="ECO:0000256" key="2">
    <source>
        <dbReference type="ARBA" id="ARBA00022559"/>
    </source>
</evidence>
<name>K4IKV4_PSYTT</name>
<gene>
    <name evidence="6" type="ordered locus">P700755_003056</name>
</gene>
<dbReference type="HOGENOM" id="CLU_029507_1_1_10"/>
<feature type="active site" evidence="4">
    <location>
        <position position="37"/>
    </location>
</feature>
<keyword evidence="2 5" id="KW-0575">Peroxidase</keyword>
<evidence type="ECO:0000256" key="4">
    <source>
        <dbReference type="PIRSR" id="PIRSR000303-1"/>
    </source>
</evidence>
<dbReference type="PANTHER" id="PTHR11592">
    <property type="entry name" value="GLUTATHIONE PEROXIDASE"/>
    <property type="match status" value="1"/>
</dbReference>
<dbReference type="PRINTS" id="PR01011">
    <property type="entry name" value="GLUTPROXDASE"/>
</dbReference>
<dbReference type="STRING" id="313595.P700755_003056"/>
<proteinExistence type="inferred from homology"/>
<sequence length="161" mass="18593">MNSSIHQFLATDIKGDTFEFSNLKGKKVMIVNTASQCGLTPQYEKLQELYDTYKDSNFTIIGFPSNDFMGQEPGSDSEISKFCLENYGVKFKMMGKIKIKGDDKHDVYQFLTDKEWNNRQDSSVEWNFQKYLLNGNGELEKVISPKTSPMDEEIVNWIKQD</sequence>
<dbReference type="RefSeq" id="WP_015025278.1">
    <property type="nucleotide sequence ID" value="NC_018721.1"/>
</dbReference>
<dbReference type="EMBL" id="CP003879">
    <property type="protein sequence ID" value="AFU69726.1"/>
    <property type="molecule type" value="Genomic_DNA"/>
</dbReference>
<reference evidence="6" key="2">
    <citation type="submission" date="2012-09" db="EMBL/GenBank/DDBJ databases">
        <title>The complete sequence of Psychroflexus torquis an extreme psychrophile from sea-ice that is stimulated by light.</title>
        <authorList>
            <person name="Feng S."/>
            <person name="Powell S.M."/>
            <person name="Bowman J.P."/>
        </authorList>
    </citation>
    <scope>NUCLEOTIDE SEQUENCE [LARGE SCALE GENOMIC DNA]</scope>
    <source>
        <strain evidence="6">ATCC 700755</strain>
    </source>
</reference>
<dbReference type="InterPro" id="IPR029759">
    <property type="entry name" value="GPX_AS"/>
</dbReference>